<accession>A0A0C2N8C4</accession>
<dbReference type="Proteomes" id="UP000031668">
    <property type="component" value="Unassembled WGS sequence"/>
</dbReference>
<protein>
    <submittedName>
        <fullName evidence="1">Uncharacterized protein</fullName>
    </submittedName>
</protein>
<organism evidence="1 2">
    <name type="scientific">Thelohanellus kitauei</name>
    <name type="common">Myxosporean</name>
    <dbReference type="NCBI Taxonomy" id="669202"/>
    <lineage>
        <taxon>Eukaryota</taxon>
        <taxon>Metazoa</taxon>
        <taxon>Cnidaria</taxon>
        <taxon>Myxozoa</taxon>
        <taxon>Myxosporea</taxon>
        <taxon>Bivalvulida</taxon>
        <taxon>Platysporina</taxon>
        <taxon>Myxobolidae</taxon>
        <taxon>Thelohanellus</taxon>
    </lineage>
</organism>
<evidence type="ECO:0000313" key="2">
    <source>
        <dbReference type="Proteomes" id="UP000031668"/>
    </source>
</evidence>
<sequence>MIEQPAARRPDPALIRFSLFDKTQARSNNEGFVNEGKLVNEVSKTLNIPGTRIWTFLKRYETSNRIEADQRGGRRYTKFTLEIENQIRQLVANNYNTMIQGILDTLE</sequence>
<name>A0A0C2N8C4_THEKT</name>
<dbReference type="SUPFAM" id="SSF46689">
    <property type="entry name" value="Homeodomain-like"/>
    <property type="match status" value="1"/>
</dbReference>
<comment type="caution">
    <text evidence="1">The sequence shown here is derived from an EMBL/GenBank/DDBJ whole genome shotgun (WGS) entry which is preliminary data.</text>
</comment>
<dbReference type="InterPro" id="IPR009057">
    <property type="entry name" value="Homeodomain-like_sf"/>
</dbReference>
<dbReference type="EMBL" id="JWZT01002159">
    <property type="protein sequence ID" value="KII70152.1"/>
    <property type="molecule type" value="Genomic_DNA"/>
</dbReference>
<keyword evidence="2" id="KW-1185">Reference proteome</keyword>
<dbReference type="AlphaFoldDB" id="A0A0C2N8C4"/>
<reference evidence="1 2" key="1">
    <citation type="journal article" date="2014" name="Genome Biol. Evol.">
        <title>The genome of the myxosporean Thelohanellus kitauei shows adaptations to nutrient acquisition within its fish host.</title>
        <authorList>
            <person name="Yang Y."/>
            <person name="Xiong J."/>
            <person name="Zhou Z."/>
            <person name="Huo F."/>
            <person name="Miao W."/>
            <person name="Ran C."/>
            <person name="Liu Y."/>
            <person name="Zhang J."/>
            <person name="Feng J."/>
            <person name="Wang M."/>
            <person name="Wang M."/>
            <person name="Wang L."/>
            <person name="Yao B."/>
        </authorList>
    </citation>
    <scope>NUCLEOTIDE SEQUENCE [LARGE SCALE GENOMIC DNA]</scope>
    <source>
        <strain evidence="1">Wuqing</strain>
    </source>
</reference>
<gene>
    <name evidence="1" type="ORF">RF11_01605</name>
</gene>
<evidence type="ECO:0000313" key="1">
    <source>
        <dbReference type="EMBL" id="KII70152.1"/>
    </source>
</evidence>
<proteinExistence type="predicted"/>